<keyword evidence="8" id="KW-1185">Reference proteome</keyword>
<evidence type="ECO:0000259" key="6">
    <source>
        <dbReference type="Pfam" id="PF06271"/>
    </source>
</evidence>
<dbReference type="RefSeq" id="WP_050774998.1">
    <property type="nucleotide sequence ID" value="NZ_CP067022.1"/>
</dbReference>
<dbReference type="InterPro" id="IPR010432">
    <property type="entry name" value="RDD"/>
</dbReference>
<sequence>MRPPIVPPSPASPGNAVNRPLDTRIEIETPEGIDMLLRPAGLVSRSLAFGIDLAIRAGVIGILFMLLQLFDKLGMGLAAIAIFLVNWWYMVLFEVLNQGRTPGKRMLGLRVVHDDGTPVDWSSSVIRNLLRFVDMLPLGYSLGAVSCLNHPLFKRLGDLAAGTLVIYSDRPALRPVVPPAEPIIVPFALRLDEQRAVLSLAERQGELSSARTQELAAILAEPLRIPADQAVLHVNGIARSLLGPT</sequence>
<evidence type="ECO:0000256" key="4">
    <source>
        <dbReference type="ARBA" id="ARBA00023136"/>
    </source>
</evidence>
<accession>A0ABS1XBF8</accession>
<evidence type="ECO:0000256" key="2">
    <source>
        <dbReference type="ARBA" id="ARBA00022692"/>
    </source>
</evidence>
<dbReference type="PANTHER" id="PTHR38480">
    <property type="entry name" value="SLR0254 PROTEIN"/>
    <property type="match status" value="1"/>
</dbReference>
<feature type="domain" description="RDD" evidence="6">
    <location>
        <begin position="40"/>
        <end position="144"/>
    </location>
</feature>
<dbReference type="Proteomes" id="UP000644195">
    <property type="component" value="Unassembled WGS sequence"/>
</dbReference>
<keyword evidence="3 5" id="KW-1133">Transmembrane helix</keyword>
<proteinExistence type="predicted"/>
<feature type="transmembrane region" description="Helical" evidence="5">
    <location>
        <begin position="47"/>
        <end position="67"/>
    </location>
</feature>
<evidence type="ECO:0000256" key="3">
    <source>
        <dbReference type="ARBA" id="ARBA00022989"/>
    </source>
</evidence>
<gene>
    <name evidence="7" type="ORF">JHZ66_08420</name>
</gene>
<comment type="subcellular location">
    <subcellularLocation>
        <location evidence="1">Membrane</location>
        <topology evidence="1">Multi-pass membrane protein</topology>
    </subcellularLocation>
</comment>
<protein>
    <submittedName>
        <fullName evidence="7">RDD family protein</fullName>
    </submittedName>
</protein>
<evidence type="ECO:0000313" key="7">
    <source>
        <dbReference type="EMBL" id="MBM0138828.1"/>
    </source>
</evidence>
<reference evidence="7 8" key="1">
    <citation type="submission" date="2020-12" db="EMBL/GenBank/DDBJ databases">
        <title>Genome of Pca MAFF 106156.</title>
        <authorList>
            <person name="Fujikawa T."/>
            <person name="Inoue Y."/>
        </authorList>
    </citation>
    <scope>NUCLEOTIDE SEQUENCE [LARGE SCALE GENOMIC DNA]</scope>
    <source>
        <strain evidence="7 8">MAFF 106156</strain>
    </source>
</reference>
<comment type="caution">
    <text evidence="7">The sequence shown here is derived from an EMBL/GenBank/DDBJ whole genome shotgun (WGS) entry which is preliminary data.</text>
</comment>
<dbReference type="GeneID" id="64467384"/>
<evidence type="ECO:0000256" key="5">
    <source>
        <dbReference type="SAM" id="Phobius"/>
    </source>
</evidence>
<dbReference type="PANTHER" id="PTHR38480:SF1">
    <property type="entry name" value="SLR0254 PROTEIN"/>
    <property type="match status" value="1"/>
</dbReference>
<evidence type="ECO:0000313" key="8">
    <source>
        <dbReference type="Proteomes" id="UP000644195"/>
    </source>
</evidence>
<feature type="transmembrane region" description="Helical" evidence="5">
    <location>
        <begin position="73"/>
        <end position="96"/>
    </location>
</feature>
<organism evidence="7 8">
    <name type="scientific">Pseudomonas cannabina pv. alisalensis</name>
    <dbReference type="NCBI Taxonomy" id="757414"/>
    <lineage>
        <taxon>Bacteria</taxon>
        <taxon>Pseudomonadati</taxon>
        <taxon>Pseudomonadota</taxon>
        <taxon>Gammaproteobacteria</taxon>
        <taxon>Pseudomonadales</taxon>
        <taxon>Pseudomonadaceae</taxon>
        <taxon>Pseudomonas</taxon>
    </lineage>
</organism>
<evidence type="ECO:0000256" key="1">
    <source>
        <dbReference type="ARBA" id="ARBA00004141"/>
    </source>
</evidence>
<dbReference type="EMBL" id="JAEVFO010000024">
    <property type="protein sequence ID" value="MBM0138828.1"/>
    <property type="molecule type" value="Genomic_DNA"/>
</dbReference>
<name>A0ABS1XBF8_PSEC1</name>
<dbReference type="Pfam" id="PF06271">
    <property type="entry name" value="RDD"/>
    <property type="match status" value="1"/>
</dbReference>
<keyword evidence="4 5" id="KW-0472">Membrane</keyword>
<keyword evidence="2 5" id="KW-0812">Transmembrane</keyword>